<protein>
    <submittedName>
        <fullName evidence="1">Uncharacterized protein</fullName>
    </submittedName>
</protein>
<accession>A0A0A9G2M9</accession>
<evidence type="ECO:0000313" key="1">
    <source>
        <dbReference type="EMBL" id="JAE14893.1"/>
    </source>
</evidence>
<dbReference type="AlphaFoldDB" id="A0A0A9G2M9"/>
<name>A0A0A9G2M9_ARUDO</name>
<sequence>MWMHIDQSSDSPVFVSEKYTKEFLETNKNFVFNVTENNGN</sequence>
<reference evidence="1" key="1">
    <citation type="submission" date="2014-09" db="EMBL/GenBank/DDBJ databases">
        <authorList>
            <person name="Magalhaes I.L.F."/>
            <person name="Oliveira U."/>
            <person name="Santos F.R."/>
            <person name="Vidigal T.H.D.A."/>
            <person name="Brescovit A.D."/>
            <person name="Santos A.J."/>
        </authorList>
    </citation>
    <scope>NUCLEOTIDE SEQUENCE</scope>
    <source>
        <tissue evidence="1">Shoot tissue taken approximately 20 cm above the soil surface</tissue>
    </source>
</reference>
<proteinExistence type="predicted"/>
<dbReference type="EMBL" id="GBRH01183003">
    <property type="protein sequence ID" value="JAE14893.1"/>
    <property type="molecule type" value="Transcribed_RNA"/>
</dbReference>
<organism evidence="1">
    <name type="scientific">Arundo donax</name>
    <name type="common">Giant reed</name>
    <name type="synonym">Donax arundinaceus</name>
    <dbReference type="NCBI Taxonomy" id="35708"/>
    <lineage>
        <taxon>Eukaryota</taxon>
        <taxon>Viridiplantae</taxon>
        <taxon>Streptophyta</taxon>
        <taxon>Embryophyta</taxon>
        <taxon>Tracheophyta</taxon>
        <taxon>Spermatophyta</taxon>
        <taxon>Magnoliopsida</taxon>
        <taxon>Liliopsida</taxon>
        <taxon>Poales</taxon>
        <taxon>Poaceae</taxon>
        <taxon>PACMAD clade</taxon>
        <taxon>Arundinoideae</taxon>
        <taxon>Arundineae</taxon>
        <taxon>Arundo</taxon>
    </lineage>
</organism>
<reference evidence="1" key="2">
    <citation type="journal article" date="2015" name="Data Brief">
        <title>Shoot transcriptome of the giant reed, Arundo donax.</title>
        <authorList>
            <person name="Barrero R.A."/>
            <person name="Guerrero F.D."/>
            <person name="Moolhuijzen P."/>
            <person name="Goolsby J.A."/>
            <person name="Tidwell J."/>
            <person name="Bellgard S.E."/>
            <person name="Bellgard M.I."/>
        </authorList>
    </citation>
    <scope>NUCLEOTIDE SEQUENCE</scope>
    <source>
        <tissue evidence="1">Shoot tissue taken approximately 20 cm above the soil surface</tissue>
    </source>
</reference>